<dbReference type="PANTHER" id="PTHR40053:SF1">
    <property type="entry name" value="SPORULATION-CONTROL PROTEIN SPO0M"/>
    <property type="match status" value="1"/>
</dbReference>
<organism evidence="1 2">
    <name type="scientific">Thermostaphylospora chromogena</name>
    <dbReference type="NCBI Taxonomy" id="35622"/>
    <lineage>
        <taxon>Bacteria</taxon>
        <taxon>Bacillati</taxon>
        <taxon>Actinomycetota</taxon>
        <taxon>Actinomycetes</taxon>
        <taxon>Streptosporangiales</taxon>
        <taxon>Thermomonosporaceae</taxon>
        <taxon>Thermostaphylospora</taxon>
    </lineage>
</organism>
<proteinExistence type="predicted"/>
<dbReference type="STRING" id="35622.SAMN04489764_3560"/>
<gene>
    <name evidence="1" type="ORF">SAMN04489764_3560</name>
</gene>
<dbReference type="AlphaFoldDB" id="A0A1H1GFW0"/>
<accession>A0A1H1GFW0</accession>
<name>A0A1H1GFW0_9ACTN</name>
<dbReference type="Pfam" id="PF07070">
    <property type="entry name" value="Spo0M"/>
    <property type="match status" value="1"/>
</dbReference>
<keyword evidence="2" id="KW-1185">Reference proteome</keyword>
<dbReference type="Proteomes" id="UP000217103">
    <property type="component" value="Unassembled WGS sequence"/>
</dbReference>
<protein>
    <submittedName>
        <fullName evidence="1">Sporulation-control protein</fullName>
    </submittedName>
</protein>
<dbReference type="EMBL" id="FNKK01000002">
    <property type="protein sequence ID" value="SDR11963.1"/>
    <property type="molecule type" value="Genomic_DNA"/>
</dbReference>
<evidence type="ECO:0000313" key="1">
    <source>
        <dbReference type="EMBL" id="SDR11963.1"/>
    </source>
</evidence>
<dbReference type="PANTHER" id="PTHR40053">
    <property type="entry name" value="SPORULATION-CONTROL PROTEIN SPO0M"/>
    <property type="match status" value="1"/>
</dbReference>
<dbReference type="RefSeq" id="WP_093260253.1">
    <property type="nucleotide sequence ID" value="NZ_FNKK01000002.1"/>
</dbReference>
<evidence type="ECO:0000313" key="2">
    <source>
        <dbReference type="Proteomes" id="UP000217103"/>
    </source>
</evidence>
<dbReference type="OrthoDB" id="3431481at2"/>
<sequence length="258" mass="28252">MVFRKLMAVFGAGVEVDTVLRDTNVRPGDLLRGEVRFRGGSSDHRVDGIFVDFTAVVEVERGDSEFRGTFSFLHAQVAGAFELAAGAAHAVPFEIAVPWETPISAIGGRPLRGMRLGVATELSLAGALDKGDLDPLLVNPLPAQEHVLAALDRMGFRFKGADLEEGTLPGSTMPFYQEIEYYAGPRWRRHFNELELTFIAGPASVDVILEADRKGGLLTAGRDVYTRFTVRYDDPPAAAERALNAALQAMARRRGWFF</sequence>
<reference evidence="1 2" key="1">
    <citation type="submission" date="2016-10" db="EMBL/GenBank/DDBJ databases">
        <authorList>
            <person name="de Groot N.N."/>
        </authorList>
    </citation>
    <scope>NUCLEOTIDE SEQUENCE [LARGE SCALE GENOMIC DNA]</scope>
    <source>
        <strain evidence="1 2">DSM 43794</strain>
    </source>
</reference>
<dbReference type="InterPro" id="IPR009776">
    <property type="entry name" value="Spore_0_M"/>
</dbReference>